<dbReference type="GeneID" id="57607772"/>
<protein>
    <submittedName>
        <fullName evidence="6">Permease, DMT superfamily</fullName>
    </submittedName>
</protein>
<dbReference type="InterPro" id="IPR037185">
    <property type="entry name" value="EmrE-like"/>
</dbReference>
<dbReference type="EMBL" id="UGUU01000001">
    <property type="protein sequence ID" value="SUD41401.1"/>
    <property type="molecule type" value="Genomic_DNA"/>
</dbReference>
<evidence type="ECO:0000259" key="5">
    <source>
        <dbReference type="Pfam" id="PF00892"/>
    </source>
</evidence>
<organism evidence="6 7">
    <name type="scientific">Ectopseudomonas mendocina</name>
    <name type="common">Pseudomonas mendocina</name>
    <dbReference type="NCBI Taxonomy" id="300"/>
    <lineage>
        <taxon>Bacteria</taxon>
        <taxon>Pseudomonadati</taxon>
        <taxon>Pseudomonadota</taxon>
        <taxon>Gammaproteobacteria</taxon>
        <taxon>Pseudomonadales</taxon>
        <taxon>Pseudomonadaceae</taxon>
        <taxon>Ectopseudomonas</taxon>
    </lineage>
</organism>
<reference evidence="6 7" key="1">
    <citation type="submission" date="2018-06" db="EMBL/GenBank/DDBJ databases">
        <authorList>
            <consortium name="Pathogen Informatics"/>
            <person name="Doyle S."/>
        </authorList>
    </citation>
    <scope>NUCLEOTIDE SEQUENCE [LARGE SCALE GENOMIC DNA]</scope>
    <source>
        <strain evidence="6 7">NCTC10899</strain>
    </source>
</reference>
<gene>
    <name evidence="6" type="primary">yijE_3</name>
    <name evidence="6" type="ORF">NCTC10899_04270</name>
</gene>
<dbReference type="Pfam" id="PF00892">
    <property type="entry name" value="EamA"/>
    <property type="match status" value="2"/>
</dbReference>
<evidence type="ECO:0000313" key="6">
    <source>
        <dbReference type="EMBL" id="SUD41401.1"/>
    </source>
</evidence>
<keyword evidence="2" id="KW-0812">Transmembrane</keyword>
<dbReference type="SUPFAM" id="SSF103481">
    <property type="entry name" value="Multidrug resistance efflux transporter EmrE"/>
    <property type="match status" value="2"/>
</dbReference>
<dbReference type="RefSeq" id="WP_013714287.1">
    <property type="nucleotide sequence ID" value="NZ_CP060288.1"/>
</dbReference>
<dbReference type="InterPro" id="IPR050638">
    <property type="entry name" value="AA-Vitamin_Transporters"/>
</dbReference>
<dbReference type="PANTHER" id="PTHR32322:SF9">
    <property type="entry name" value="AMINO-ACID METABOLITE EFFLUX PUMP-RELATED"/>
    <property type="match status" value="1"/>
</dbReference>
<evidence type="ECO:0000256" key="4">
    <source>
        <dbReference type="ARBA" id="ARBA00023136"/>
    </source>
</evidence>
<proteinExistence type="predicted"/>
<dbReference type="OrthoDB" id="321830at2"/>
<evidence type="ECO:0000256" key="3">
    <source>
        <dbReference type="ARBA" id="ARBA00022989"/>
    </source>
</evidence>
<name>A0A379IZ59_ECTME</name>
<comment type="subcellular location">
    <subcellularLocation>
        <location evidence="1">Membrane</location>
        <topology evidence="1">Multi-pass membrane protein</topology>
    </subcellularLocation>
</comment>
<dbReference type="InterPro" id="IPR000620">
    <property type="entry name" value="EamA_dom"/>
</dbReference>
<keyword evidence="3" id="KW-1133">Transmembrane helix</keyword>
<dbReference type="Proteomes" id="UP000254260">
    <property type="component" value="Unassembled WGS sequence"/>
</dbReference>
<feature type="domain" description="EamA" evidence="5">
    <location>
        <begin position="6"/>
        <end position="133"/>
    </location>
</feature>
<feature type="domain" description="EamA" evidence="5">
    <location>
        <begin position="143"/>
        <end position="273"/>
    </location>
</feature>
<dbReference type="AlphaFoldDB" id="A0A379IZ59"/>
<sequence length="281" mass="28758">MPPRILLLTTLAMLAFAGNSLLCRLALRETQIDAASFTAIRLLCGAVTLWALLKLRQGKQPLAGNWTGALALFTYAAAFSFAYLQLDTGVGALLLFGAVQLSMLLWGWLRGERLGLAASLGTALAAAGLLALLLPGASAPPLLAALLMLLAGIAWGAYSLLGRGQGSPLAVTAGNFMRATPLALLLATLLLGQLDWDGPGLLYALLSGALTSGIGYAIWYSALPGLRASQAATVQLSVPILAALGGSLLLGEALSVRLMLSSVAVLGGIALVLGSRQRAGS</sequence>
<evidence type="ECO:0000256" key="2">
    <source>
        <dbReference type="ARBA" id="ARBA00022692"/>
    </source>
</evidence>
<dbReference type="GO" id="GO:0016020">
    <property type="term" value="C:membrane"/>
    <property type="evidence" value="ECO:0007669"/>
    <property type="project" value="UniProtKB-SubCell"/>
</dbReference>
<evidence type="ECO:0000313" key="7">
    <source>
        <dbReference type="Proteomes" id="UP000254260"/>
    </source>
</evidence>
<keyword evidence="4" id="KW-0472">Membrane</keyword>
<accession>A0A379IZ59</accession>
<dbReference type="PANTHER" id="PTHR32322">
    <property type="entry name" value="INNER MEMBRANE TRANSPORTER"/>
    <property type="match status" value="1"/>
</dbReference>
<evidence type="ECO:0000256" key="1">
    <source>
        <dbReference type="ARBA" id="ARBA00004141"/>
    </source>
</evidence>